<comment type="similarity">
    <text evidence="2">Belongs to the STK11IP family.</text>
</comment>
<evidence type="ECO:0000256" key="5">
    <source>
        <dbReference type="ARBA" id="ARBA00022614"/>
    </source>
</evidence>
<evidence type="ECO:0000313" key="12">
    <source>
        <dbReference type="EMBL" id="MBN3323334.1"/>
    </source>
</evidence>
<reference evidence="12" key="1">
    <citation type="journal article" date="2021" name="Cell">
        <title>Tracing the genetic footprints of vertebrate landing in non-teleost ray-finned fishes.</title>
        <authorList>
            <person name="Bi X."/>
            <person name="Wang K."/>
            <person name="Yang L."/>
            <person name="Pan H."/>
            <person name="Jiang H."/>
            <person name="Wei Q."/>
            <person name="Fang M."/>
            <person name="Yu H."/>
            <person name="Zhu C."/>
            <person name="Cai Y."/>
            <person name="He Y."/>
            <person name="Gan X."/>
            <person name="Zeng H."/>
            <person name="Yu D."/>
            <person name="Zhu Y."/>
            <person name="Jiang H."/>
            <person name="Qiu Q."/>
            <person name="Yang H."/>
            <person name="Zhang Y.E."/>
            <person name="Wang W."/>
            <person name="Zhu M."/>
            <person name="He S."/>
            <person name="Zhang G."/>
        </authorList>
    </citation>
    <scope>NUCLEOTIDE SEQUENCE</scope>
    <source>
        <strain evidence="12">Allg_001</strain>
    </source>
</reference>
<dbReference type="GO" id="GO:0008104">
    <property type="term" value="P:intracellular protein localization"/>
    <property type="evidence" value="ECO:0007669"/>
    <property type="project" value="TreeGrafter"/>
</dbReference>
<organism evidence="12 13">
    <name type="scientific">Atractosteus spatula</name>
    <name type="common">Alligator gar</name>
    <name type="synonym">Lepisosteus spatula</name>
    <dbReference type="NCBI Taxonomy" id="7917"/>
    <lineage>
        <taxon>Eukaryota</taxon>
        <taxon>Metazoa</taxon>
        <taxon>Chordata</taxon>
        <taxon>Craniata</taxon>
        <taxon>Vertebrata</taxon>
        <taxon>Euteleostomi</taxon>
        <taxon>Actinopterygii</taxon>
        <taxon>Neopterygii</taxon>
        <taxon>Holostei</taxon>
        <taxon>Semionotiformes</taxon>
        <taxon>Lepisosteidae</taxon>
        <taxon>Atractosteus</taxon>
    </lineage>
</organism>
<dbReference type="Proteomes" id="UP000736164">
    <property type="component" value="Unassembled WGS sequence"/>
</dbReference>
<keyword evidence="13" id="KW-1185">Reference proteome</keyword>
<dbReference type="InterPro" id="IPR031782">
    <property type="entry name" value="LIP1_N"/>
</dbReference>
<dbReference type="FunFam" id="3.80.10.10:FF:001219">
    <property type="entry name" value="Serine/threonine-protein kinase 11-interacting protein"/>
    <property type="match status" value="1"/>
</dbReference>
<comment type="subcellular location">
    <subcellularLocation>
        <location evidence="1">Cytoplasm</location>
    </subcellularLocation>
</comment>
<dbReference type="InterPro" id="IPR057288">
    <property type="entry name" value="PH_PLEKHM2"/>
</dbReference>
<feature type="region of interest" description="Disordered" evidence="7">
    <location>
        <begin position="502"/>
        <end position="530"/>
    </location>
</feature>
<keyword evidence="4" id="KW-0963">Cytoplasm</keyword>
<gene>
    <name evidence="12" type="primary">Stk11ip</name>
    <name evidence="12" type="ORF">GTO95_0005341</name>
</gene>
<accession>A0A8J7P3I2</accession>
<evidence type="ECO:0000259" key="9">
    <source>
        <dbReference type="Pfam" id="PF23142"/>
    </source>
</evidence>
<evidence type="ECO:0000256" key="1">
    <source>
        <dbReference type="ARBA" id="ARBA00004496"/>
    </source>
</evidence>
<dbReference type="PROSITE" id="PS51450">
    <property type="entry name" value="LRR"/>
    <property type="match status" value="3"/>
</dbReference>
<dbReference type="GO" id="GO:0005737">
    <property type="term" value="C:cytoplasm"/>
    <property type="evidence" value="ECO:0007669"/>
    <property type="project" value="UniProtKB-SubCell"/>
</dbReference>
<dbReference type="InterPro" id="IPR057292">
    <property type="entry name" value="PH_S11IP"/>
</dbReference>
<dbReference type="InterPro" id="IPR001611">
    <property type="entry name" value="Leu-rich_rpt"/>
</dbReference>
<feature type="non-terminal residue" evidence="12">
    <location>
        <position position="1220"/>
    </location>
</feature>
<dbReference type="PANTHER" id="PTHR15454:SF69">
    <property type="entry name" value="SERINE_THREONINE-PROTEIN KINASE 11-INTERACTING PROTEIN"/>
    <property type="match status" value="1"/>
</dbReference>
<evidence type="ECO:0000256" key="2">
    <source>
        <dbReference type="ARBA" id="ARBA00008771"/>
    </source>
</evidence>
<feature type="domain" description="STK11-interacting protein C-terminal PH" evidence="11">
    <location>
        <begin position="1051"/>
        <end position="1219"/>
    </location>
</feature>
<dbReference type="SUPFAM" id="SSF52058">
    <property type="entry name" value="L domain-like"/>
    <property type="match status" value="1"/>
</dbReference>
<proteinExistence type="inferred from homology"/>
<feature type="domain" description="PLEKHM2 PH" evidence="9">
    <location>
        <begin position="905"/>
        <end position="1038"/>
    </location>
</feature>
<evidence type="ECO:0000256" key="6">
    <source>
        <dbReference type="ARBA" id="ARBA00022737"/>
    </source>
</evidence>
<feature type="compositionally biased region" description="Polar residues" evidence="7">
    <location>
        <begin position="516"/>
        <end position="528"/>
    </location>
</feature>
<dbReference type="Pfam" id="PF15904">
    <property type="entry name" value="LIP1"/>
    <property type="match status" value="1"/>
</dbReference>
<dbReference type="EMBL" id="JAAWVO010064524">
    <property type="protein sequence ID" value="MBN3323334.1"/>
    <property type="molecule type" value="Genomic_DNA"/>
</dbReference>
<evidence type="ECO:0000259" key="11">
    <source>
        <dbReference type="Pfam" id="PF25624"/>
    </source>
</evidence>
<feature type="region of interest" description="Disordered" evidence="7">
    <location>
        <begin position="826"/>
        <end position="846"/>
    </location>
</feature>
<evidence type="ECO:0000259" key="10">
    <source>
        <dbReference type="Pfam" id="PF25357"/>
    </source>
</evidence>
<comment type="caution">
    <text evidence="12">The sequence shown here is derived from an EMBL/GenBank/DDBJ whole genome shotgun (WGS) entry which is preliminary data.</text>
</comment>
<dbReference type="InterPro" id="IPR057676">
    <property type="entry name" value="PH_S11IP_C"/>
</dbReference>
<keyword evidence="5" id="KW-0433">Leucine-rich repeat</keyword>
<dbReference type="InterPro" id="IPR032675">
    <property type="entry name" value="LRR_dom_sf"/>
</dbReference>
<evidence type="ECO:0000256" key="7">
    <source>
        <dbReference type="SAM" id="MobiDB-lite"/>
    </source>
</evidence>
<dbReference type="Pfam" id="PF25624">
    <property type="entry name" value="PH_S11IP_C"/>
    <property type="match status" value="1"/>
</dbReference>
<feature type="domain" description="Serine/threonine-protein kinase 11-interacting protein PH" evidence="10">
    <location>
        <begin position="546"/>
        <end position="665"/>
    </location>
</feature>
<dbReference type="AlphaFoldDB" id="A0A8J7P3I2"/>
<feature type="domain" description="LKB1 serine/threonine kinase interacting protein 1 N-terminal" evidence="8">
    <location>
        <begin position="7"/>
        <end position="95"/>
    </location>
</feature>
<dbReference type="Pfam" id="PF25357">
    <property type="entry name" value="PH_S11IP"/>
    <property type="match status" value="1"/>
</dbReference>
<keyword evidence="6" id="KW-0677">Repeat</keyword>
<name>A0A8J7P3I2_ATRSP</name>
<evidence type="ECO:0000256" key="3">
    <source>
        <dbReference type="ARBA" id="ARBA00020683"/>
    </source>
</evidence>
<dbReference type="Gene3D" id="3.80.10.10">
    <property type="entry name" value="Ribonuclease Inhibitor"/>
    <property type="match status" value="2"/>
</dbReference>
<sequence>MAAPQSGGSTLVHSLASLLRNNGDSVLDGTSTLSLMASSLQHLTRLFEQYLLSRTHQHGFLALPSHPADTASLLQVQFLFDMLQKTISLKLFNPPGSRLQSAVKIFPFKSLRYLELKRIPPHCLEGLRAVYSQLEVFICSKSLHSVEELISLCGGDLSTALSWLELHTLNFSYNSITSLDDSLTLLNVLKSLDLSHNKIQDCAKYLMPLSELEHLNLGYNFLQKVPTLGQSWRAKLVTLILRNNELETIDGVEHLSSLQHLDLAYNLLMEHSQLAPLSQLHCLSTLQLEGNPLYFQRAHRVSVIKHISPKAACLKLKLDGCLLSASELAVLPKPGQLIGQIVQNTPQEVILSERGTQDVSSGGGELSDSLSLSESGAARLCRKKSKSKIKVRRASISEPSDTDYESRAQNASLDIVLPHQKAIERMDSFRHQLGEDWLQYKHHLEGTQVIQADMGSDVPKPSPLANMTVDQNPRAPHQIVDDPKIGSQGPQVKSLIGPLLTSEPKEEMSEVEDTESTLQWTGHSQEGTESVLEWKEGKEKLEEEEEDLEVDLCVPLVVGVLPVDKCPKETVSRLFLRVKPGHVLEVDMKSGRVLAKLELDSLREVTASQATWTEKGEEISLPVLELHFSYISRARQRRQYVMLDEDPQQALQSLAEVLTRIAEENVQKGLQGQPECERLQCLKCKLEFTQRAEEEQCVLLPPHVGSMKQADAGQDTADAAANALICPECNSDHVVQLPGQSDQYTSTPVQSQSEQNFSILQITFDSQMHTNCPIGYSSVCSIVASDKAGTENGKLQVKEHSAQLDSAVDSFYTAKSGTFYIGEETEGEGESWGDMKHQQPASFHTTDGNTLTCKDSSFSNGLAGKVIANVEDLTGSFCYSPPKELQSQAEHAEQSSPAQYNLLVADFQTVDHRLKLFFDVEVFEENSEELQCFLKARKFKMKYGDPGEFSSLLVVSDRWIYILEIVSETLGQPSEWLRKRESHKLSELSYLEVGLGSQSIHMEFEDSGTAYTMLIRDSNRCKHFFSLLTGIVRDLAPKSDSKLKSISTARLNPQHHLWPLLCENVEADAREDCQLQFFYLLAFLRKGTVAFSKGDWDVCEPVDVVAPVTVLVTQDTLYLLNEDHQWSKTLPSQASSGNTESLGEKIQVQETQPISCVSSIHLFSSDQCRVSIKLYDEIAKDEKTWQLRTESPELQKGLVEWIRIQWEAMFGVKLTICLQE</sequence>
<protein>
    <recommendedName>
        <fullName evidence="3">Serine/threonine-protein kinase 11-interacting protein</fullName>
    </recommendedName>
</protein>
<dbReference type="Pfam" id="PF23142">
    <property type="entry name" value="PH_PLEKHM2"/>
    <property type="match status" value="1"/>
</dbReference>
<dbReference type="FunFam" id="3.80.10.10:FF:000658">
    <property type="entry name" value="Serine/threonine-protein kinase 11-interacting protein"/>
    <property type="match status" value="1"/>
</dbReference>
<dbReference type="PANTHER" id="PTHR15454">
    <property type="entry name" value="NISCHARIN RELATED"/>
    <property type="match status" value="1"/>
</dbReference>
<evidence type="ECO:0000256" key="4">
    <source>
        <dbReference type="ARBA" id="ARBA00022490"/>
    </source>
</evidence>
<feature type="non-terminal residue" evidence="12">
    <location>
        <position position="1"/>
    </location>
</feature>
<evidence type="ECO:0000313" key="13">
    <source>
        <dbReference type="Proteomes" id="UP000736164"/>
    </source>
</evidence>
<evidence type="ECO:0000259" key="8">
    <source>
        <dbReference type="Pfam" id="PF15904"/>
    </source>
</evidence>